<dbReference type="KEGG" id="kak:Kalk_20055"/>
<dbReference type="EMBL" id="CP022684">
    <property type="protein sequence ID" value="AUM15043.1"/>
    <property type="molecule type" value="Genomic_DNA"/>
</dbReference>
<dbReference type="InterPro" id="IPR019587">
    <property type="entry name" value="Polyketide_cyclase/dehydratase"/>
</dbReference>
<proteinExistence type="predicted"/>
<dbReference type="SUPFAM" id="SSF55961">
    <property type="entry name" value="Bet v1-like"/>
    <property type="match status" value="1"/>
</dbReference>
<gene>
    <name evidence="1" type="ORF">Kalk_20055</name>
</gene>
<evidence type="ECO:0000313" key="2">
    <source>
        <dbReference type="Proteomes" id="UP000235116"/>
    </source>
</evidence>
<evidence type="ECO:0000313" key="1">
    <source>
        <dbReference type="EMBL" id="AUM15043.1"/>
    </source>
</evidence>
<dbReference type="Pfam" id="PF10604">
    <property type="entry name" value="Polyketide_cyc2"/>
    <property type="match status" value="1"/>
</dbReference>
<keyword evidence="2" id="KW-1185">Reference proteome</keyword>
<reference evidence="2" key="1">
    <citation type="submission" date="2017-08" db="EMBL/GenBank/DDBJ databases">
        <title>Direct submision.</title>
        <authorList>
            <person name="Kim S.-J."/>
            <person name="Rhee S.-K."/>
        </authorList>
    </citation>
    <scope>NUCLEOTIDE SEQUENCE [LARGE SCALE GENOMIC DNA]</scope>
    <source>
        <strain evidence="2">GI5</strain>
    </source>
</reference>
<dbReference type="AlphaFoldDB" id="A0A2K9LRW7"/>
<evidence type="ECO:0008006" key="3">
    <source>
        <dbReference type="Google" id="ProtNLM"/>
    </source>
</evidence>
<protein>
    <recommendedName>
        <fullName evidence="3">MxaD family protein</fullName>
    </recommendedName>
</protein>
<dbReference type="InterPro" id="IPR023393">
    <property type="entry name" value="START-like_dom_sf"/>
</dbReference>
<dbReference type="CDD" id="cd07821">
    <property type="entry name" value="PYR_PYL_RCAR_like"/>
    <property type="match status" value="1"/>
</dbReference>
<dbReference type="Proteomes" id="UP000235116">
    <property type="component" value="Chromosome"/>
</dbReference>
<name>A0A2K9LRW7_9GAMM</name>
<sequence>MNVEFNAPVETVFATLSDHEAMGQVLNAKVKRIKDGQGSVNGIGSVRRITPVPMADFEETVTAFEPNKLVEYTITKGSPLKNHLGRMVFSESNGKTQLHYTIQFEPKLPIPLSGLIVKTALEKVILGGLHKLARTYK</sequence>
<organism evidence="1 2">
    <name type="scientific">Ketobacter alkanivorans</name>
    <dbReference type="NCBI Taxonomy" id="1917421"/>
    <lineage>
        <taxon>Bacteria</taxon>
        <taxon>Pseudomonadati</taxon>
        <taxon>Pseudomonadota</taxon>
        <taxon>Gammaproteobacteria</taxon>
        <taxon>Pseudomonadales</taxon>
        <taxon>Ketobacteraceae</taxon>
        <taxon>Ketobacter</taxon>
    </lineage>
</organism>
<accession>A0A2K9LRW7</accession>
<dbReference type="OrthoDB" id="4459835at2"/>
<dbReference type="Gene3D" id="3.30.530.20">
    <property type="match status" value="1"/>
</dbReference>